<protein>
    <submittedName>
        <fullName evidence="9">Membrane protein</fullName>
    </submittedName>
</protein>
<dbReference type="InterPro" id="IPR051906">
    <property type="entry name" value="TolC-like"/>
</dbReference>
<reference evidence="9 10" key="1">
    <citation type="submission" date="2018-01" db="EMBL/GenBank/DDBJ databases">
        <authorList>
            <person name="Clerissi C."/>
        </authorList>
    </citation>
    <scope>NUCLEOTIDE SEQUENCE [LARGE SCALE GENOMIC DNA]</scope>
    <source>
        <strain evidence="9">Cupriavidus taiwanensis STM 6160</strain>
        <plasmid evidence="10">ii</plasmid>
    </source>
</reference>
<evidence type="ECO:0000256" key="2">
    <source>
        <dbReference type="ARBA" id="ARBA00007613"/>
    </source>
</evidence>
<organism evidence="9 10">
    <name type="scientific">Cupriavidus neocaledonicus</name>
    <dbReference type="NCBI Taxonomy" id="1040979"/>
    <lineage>
        <taxon>Bacteria</taxon>
        <taxon>Pseudomonadati</taxon>
        <taxon>Pseudomonadota</taxon>
        <taxon>Betaproteobacteria</taxon>
        <taxon>Burkholderiales</taxon>
        <taxon>Burkholderiaceae</taxon>
        <taxon>Cupriavidus</taxon>
    </lineage>
</organism>
<sequence>MAQASYCLHSGLMTTTKLTLIASLSLLAFAAAPAHAGEQGAAPSKAAGAAGTAPAAPAAPYSKPSAKISAATAPTPGAELLAATAAPRTASARPVGAAAGPAFSLPQLLDMAQSTNKGVAAAEANVDAASAAISSARAYPNPQVEVMYGRLSGKQPGVTSGNAPSYAVVQKLDYPHQRSLREAMATRGMESSQAARQGFRADLAARVKTSYYDVLRRESELHAAEEDLAMMRQIHSRARLRVEVGEAPRYELIKAETELLASQKSQQTAELRVNQAKAALRQQVGGAMPGQFSLSGTLGQSPDVPPLPVLRDTMVANNAELVQRRTELERARLGVDYQRSLRWPEVAVRASTDRQPDNNVSQIGLVMTIPLWDRRRGPVGEATAQATQAQSALEMREFELMQELEAAYRQYEITQAQVTALESGIVREAESALGVAESAYRFGERGILDFIDAQRVLRSARNELIAAQYEQQLAAIQIEKLLSTAPGATAAPGLPPTSTIEQK</sequence>
<evidence type="ECO:0000256" key="6">
    <source>
        <dbReference type="ARBA" id="ARBA00023136"/>
    </source>
</evidence>
<gene>
    <name evidence="9" type="ORF">CBM2607_MP20197</name>
</gene>
<evidence type="ECO:0000256" key="5">
    <source>
        <dbReference type="ARBA" id="ARBA00022692"/>
    </source>
</evidence>
<dbReference type="PANTHER" id="PTHR30026">
    <property type="entry name" value="OUTER MEMBRANE PROTEIN TOLC"/>
    <property type="match status" value="1"/>
</dbReference>
<keyword evidence="8" id="KW-0732">Signal</keyword>
<dbReference type="PANTHER" id="PTHR30026:SF20">
    <property type="entry name" value="OUTER MEMBRANE PROTEIN TOLC"/>
    <property type="match status" value="1"/>
</dbReference>
<evidence type="ECO:0000313" key="9">
    <source>
        <dbReference type="EMBL" id="SPD59545.1"/>
    </source>
</evidence>
<dbReference type="SUPFAM" id="SSF56954">
    <property type="entry name" value="Outer membrane efflux proteins (OEP)"/>
    <property type="match status" value="1"/>
</dbReference>
<dbReference type="Proteomes" id="UP000255168">
    <property type="component" value="Plasmid II"/>
</dbReference>
<keyword evidence="4" id="KW-1134">Transmembrane beta strand</keyword>
<dbReference type="Gene3D" id="1.20.1600.10">
    <property type="entry name" value="Outer membrane efflux proteins (OEP)"/>
    <property type="match status" value="1"/>
</dbReference>
<dbReference type="GO" id="GO:0009279">
    <property type="term" value="C:cell outer membrane"/>
    <property type="evidence" value="ECO:0007669"/>
    <property type="project" value="UniProtKB-SubCell"/>
</dbReference>
<dbReference type="GO" id="GO:0015288">
    <property type="term" value="F:porin activity"/>
    <property type="evidence" value="ECO:0007669"/>
    <property type="project" value="TreeGrafter"/>
</dbReference>
<feature type="chain" id="PRO_5017068708" evidence="8">
    <location>
        <begin position="37"/>
        <end position="503"/>
    </location>
</feature>
<name>A0A375HQ58_9BURK</name>
<dbReference type="InterPro" id="IPR003423">
    <property type="entry name" value="OMP_efflux"/>
</dbReference>
<dbReference type="AlphaFoldDB" id="A0A375HQ58"/>
<keyword evidence="9" id="KW-0614">Plasmid</keyword>
<keyword evidence="5" id="KW-0812">Transmembrane</keyword>
<keyword evidence="3" id="KW-0813">Transport</keyword>
<geneLocation type="plasmid" evidence="10">
    <name>ii</name>
</geneLocation>
<evidence type="ECO:0000313" key="10">
    <source>
        <dbReference type="Proteomes" id="UP000255168"/>
    </source>
</evidence>
<dbReference type="GO" id="GO:1990281">
    <property type="term" value="C:efflux pump complex"/>
    <property type="evidence" value="ECO:0007669"/>
    <property type="project" value="TreeGrafter"/>
</dbReference>
<evidence type="ECO:0000256" key="4">
    <source>
        <dbReference type="ARBA" id="ARBA00022452"/>
    </source>
</evidence>
<accession>A0A375HQ58</accession>
<keyword evidence="6" id="KW-0472">Membrane</keyword>
<evidence type="ECO:0000256" key="7">
    <source>
        <dbReference type="ARBA" id="ARBA00023237"/>
    </source>
</evidence>
<evidence type="ECO:0000256" key="1">
    <source>
        <dbReference type="ARBA" id="ARBA00004442"/>
    </source>
</evidence>
<proteinExistence type="inferred from homology"/>
<dbReference type="Pfam" id="PF02321">
    <property type="entry name" value="OEP"/>
    <property type="match status" value="2"/>
</dbReference>
<dbReference type="GO" id="GO:0015562">
    <property type="term" value="F:efflux transmembrane transporter activity"/>
    <property type="evidence" value="ECO:0007669"/>
    <property type="project" value="InterPro"/>
</dbReference>
<comment type="similarity">
    <text evidence="2">Belongs to the outer membrane factor (OMF) (TC 1.B.17) family.</text>
</comment>
<keyword evidence="7" id="KW-0998">Cell outer membrane</keyword>
<evidence type="ECO:0000256" key="8">
    <source>
        <dbReference type="SAM" id="SignalP"/>
    </source>
</evidence>
<evidence type="ECO:0000256" key="3">
    <source>
        <dbReference type="ARBA" id="ARBA00022448"/>
    </source>
</evidence>
<comment type="subcellular location">
    <subcellularLocation>
        <location evidence="1">Cell outer membrane</location>
    </subcellularLocation>
</comment>
<feature type="signal peptide" evidence="8">
    <location>
        <begin position="1"/>
        <end position="36"/>
    </location>
</feature>
<dbReference type="EMBL" id="LT984807">
    <property type="protein sequence ID" value="SPD59545.1"/>
    <property type="molecule type" value="Genomic_DNA"/>
</dbReference>